<dbReference type="Pfam" id="PF09339">
    <property type="entry name" value="HTH_IclR"/>
    <property type="match status" value="1"/>
</dbReference>
<dbReference type="PROSITE" id="PS51077">
    <property type="entry name" value="HTH_ICLR"/>
    <property type="match status" value="1"/>
</dbReference>
<dbReference type="GO" id="GO:0003677">
    <property type="term" value="F:DNA binding"/>
    <property type="evidence" value="ECO:0007669"/>
    <property type="project" value="UniProtKB-KW"/>
</dbReference>
<dbReference type="Gene3D" id="1.10.10.10">
    <property type="entry name" value="Winged helix-like DNA-binding domain superfamily/Winged helix DNA-binding domain"/>
    <property type="match status" value="1"/>
</dbReference>
<name>A0A7Y8GV91_9BURK</name>
<dbReference type="PANTHER" id="PTHR30136">
    <property type="entry name" value="HELIX-TURN-HELIX TRANSCRIPTIONAL REGULATOR, ICLR FAMILY"/>
    <property type="match status" value="1"/>
</dbReference>
<dbReference type="InterPro" id="IPR036388">
    <property type="entry name" value="WH-like_DNA-bd_sf"/>
</dbReference>
<dbReference type="AlphaFoldDB" id="A0A7Y8GV91"/>
<keyword evidence="7" id="KW-1185">Reference proteome</keyword>
<dbReference type="SUPFAM" id="SSF55781">
    <property type="entry name" value="GAF domain-like"/>
    <property type="match status" value="1"/>
</dbReference>
<feature type="domain" description="HTH iclR-type" evidence="4">
    <location>
        <begin position="2"/>
        <end position="64"/>
    </location>
</feature>
<dbReference type="EMBL" id="VYGV01000006">
    <property type="protein sequence ID" value="NWF44733.1"/>
    <property type="molecule type" value="Genomic_DNA"/>
</dbReference>
<sequence length="257" mass="27732">MNNTLIKGLALLEVVARAQRPLGVTELAAQLGIAKSHAHRLLHGLVELKYVQHDPDTRGYAASVRLWELGSSVLEGLDLRRIAQPYMEALLEQTRETVHLSVLDGAEVVYVHKIESHEPVRAYSQIGGRAPAHCVATGKALLAWLGAARLADLASGIERYTPRTIVEEAAFLREMDRVRKQGYAVNRGEWRESVGGIGAPIRDIQGHVIAAVGISGPIARIKPSMFKALAGPVVAAAQCISVGLGANPLANQQLWNT</sequence>
<dbReference type="GO" id="GO:0003700">
    <property type="term" value="F:DNA-binding transcription factor activity"/>
    <property type="evidence" value="ECO:0007669"/>
    <property type="project" value="TreeGrafter"/>
</dbReference>
<dbReference type="Proteomes" id="UP000545507">
    <property type="component" value="Unassembled WGS sequence"/>
</dbReference>
<reference evidence="6 7" key="1">
    <citation type="submission" date="2019-09" db="EMBL/GenBank/DDBJ databases">
        <title>Hydrogenophaga aromatica sp. nov., isolated from a para-xylene-degrading enrichment culture.</title>
        <authorList>
            <person name="Tancsics A."/>
            <person name="Banerjee S."/>
        </authorList>
    </citation>
    <scope>NUCLEOTIDE SEQUENCE [LARGE SCALE GENOMIC DNA]</scope>
    <source>
        <strain evidence="6 7">D2P1</strain>
    </source>
</reference>
<proteinExistence type="predicted"/>
<dbReference type="InterPro" id="IPR050707">
    <property type="entry name" value="HTH_MetabolicPath_Reg"/>
</dbReference>
<evidence type="ECO:0000313" key="6">
    <source>
        <dbReference type="EMBL" id="NWF44733.1"/>
    </source>
</evidence>
<evidence type="ECO:0000259" key="5">
    <source>
        <dbReference type="PROSITE" id="PS51078"/>
    </source>
</evidence>
<keyword evidence="3" id="KW-0804">Transcription</keyword>
<dbReference type="InterPro" id="IPR036390">
    <property type="entry name" value="WH_DNA-bd_sf"/>
</dbReference>
<dbReference type="PROSITE" id="PS51078">
    <property type="entry name" value="ICLR_ED"/>
    <property type="match status" value="1"/>
</dbReference>
<keyword evidence="1" id="KW-0805">Transcription regulation</keyword>
<dbReference type="SUPFAM" id="SSF46785">
    <property type="entry name" value="Winged helix' DNA-binding domain"/>
    <property type="match status" value="1"/>
</dbReference>
<dbReference type="RefSeq" id="WP_177134179.1">
    <property type="nucleotide sequence ID" value="NZ_VYGV01000006.1"/>
</dbReference>
<gene>
    <name evidence="6" type="ORF">F3K02_05625</name>
</gene>
<evidence type="ECO:0000313" key="7">
    <source>
        <dbReference type="Proteomes" id="UP000545507"/>
    </source>
</evidence>
<dbReference type="InterPro" id="IPR029016">
    <property type="entry name" value="GAF-like_dom_sf"/>
</dbReference>
<dbReference type="SMART" id="SM00346">
    <property type="entry name" value="HTH_ICLR"/>
    <property type="match status" value="1"/>
</dbReference>
<accession>A0A7Y8GV91</accession>
<evidence type="ECO:0000259" key="4">
    <source>
        <dbReference type="PROSITE" id="PS51077"/>
    </source>
</evidence>
<dbReference type="InterPro" id="IPR005471">
    <property type="entry name" value="Tscrpt_reg_IclR_N"/>
</dbReference>
<evidence type="ECO:0000256" key="2">
    <source>
        <dbReference type="ARBA" id="ARBA00023125"/>
    </source>
</evidence>
<protein>
    <submittedName>
        <fullName evidence="6">IclR family transcriptional regulator</fullName>
    </submittedName>
</protein>
<organism evidence="6 7">
    <name type="scientific">Hydrogenophaga aromaticivorans</name>
    <dbReference type="NCBI Taxonomy" id="2610898"/>
    <lineage>
        <taxon>Bacteria</taxon>
        <taxon>Pseudomonadati</taxon>
        <taxon>Pseudomonadota</taxon>
        <taxon>Betaproteobacteria</taxon>
        <taxon>Burkholderiales</taxon>
        <taxon>Comamonadaceae</taxon>
        <taxon>Hydrogenophaga</taxon>
    </lineage>
</organism>
<evidence type="ECO:0000256" key="3">
    <source>
        <dbReference type="ARBA" id="ARBA00023163"/>
    </source>
</evidence>
<feature type="domain" description="IclR-ED" evidence="5">
    <location>
        <begin position="65"/>
        <end position="246"/>
    </location>
</feature>
<comment type="caution">
    <text evidence="6">The sequence shown here is derived from an EMBL/GenBank/DDBJ whole genome shotgun (WGS) entry which is preliminary data.</text>
</comment>
<dbReference type="InterPro" id="IPR014757">
    <property type="entry name" value="Tscrpt_reg_IclR_C"/>
</dbReference>
<dbReference type="Pfam" id="PF01614">
    <property type="entry name" value="IclR_C"/>
    <property type="match status" value="1"/>
</dbReference>
<dbReference type="Gene3D" id="3.30.450.40">
    <property type="match status" value="1"/>
</dbReference>
<keyword evidence="2" id="KW-0238">DNA-binding</keyword>
<evidence type="ECO:0000256" key="1">
    <source>
        <dbReference type="ARBA" id="ARBA00023015"/>
    </source>
</evidence>
<dbReference type="GO" id="GO:0045892">
    <property type="term" value="P:negative regulation of DNA-templated transcription"/>
    <property type="evidence" value="ECO:0007669"/>
    <property type="project" value="TreeGrafter"/>
</dbReference>
<dbReference type="PANTHER" id="PTHR30136:SF35">
    <property type="entry name" value="HTH-TYPE TRANSCRIPTIONAL REGULATOR RV1719"/>
    <property type="match status" value="1"/>
</dbReference>